<sequence length="53" mass="5712">MTGKSPLRHHRHRAHRVGAPQRARRSRAIKRHPTTSGDASDSPPARGGGTSPP</sequence>
<reference evidence="2" key="1">
    <citation type="submission" date="2014-09" db="EMBL/GenBank/DDBJ databases">
        <authorList>
            <person name="Magalhaes I.L.F."/>
            <person name="Oliveira U."/>
            <person name="Santos F.R."/>
            <person name="Vidigal T.H.D.A."/>
            <person name="Brescovit A.D."/>
            <person name="Santos A.J."/>
        </authorList>
    </citation>
    <scope>NUCLEOTIDE SEQUENCE</scope>
    <source>
        <tissue evidence="2">Shoot tissue taken approximately 20 cm above the soil surface</tissue>
    </source>
</reference>
<protein>
    <submittedName>
        <fullName evidence="2">Uncharacterized protein</fullName>
    </submittedName>
</protein>
<evidence type="ECO:0000313" key="2">
    <source>
        <dbReference type="EMBL" id="JAD53353.1"/>
    </source>
</evidence>
<dbReference type="EMBL" id="GBRH01244542">
    <property type="protein sequence ID" value="JAD53353.1"/>
    <property type="molecule type" value="Transcribed_RNA"/>
</dbReference>
<feature type="compositionally biased region" description="Basic residues" evidence="1">
    <location>
        <begin position="1"/>
        <end position="33"/>
    </location>
</feature>
<proteinExistence type="predicted"/>
<evidence type="ECO:0000256" key="1">
    <source>
        <dbReference type="SAM" id="MobiDB-lite"/>
    </source>
</evidence>
<accession>A0A0A9ATZ2</accession>
<reference evidence="2" key="2">
    <citation type="journal article" date="2015" name="Data Brief">
        <title>Shoot transcriptome of the giant reed, Arundo donax.</title>
        <authorList>
            <person name="Barrero R.A."/>
            <person name="Guerrero F.D."/>
            <person name="Moolhuijzen P."/>
            <person name="Goolsby J.A."/>
            <person name="Tidwell J."/>
            <person name="Bellgard S.E."/>
            <person name="Bellgard M.I."/>
        </authorList>
    </citation>
    <scope>NUCLEOTIDE SEQUENCE</scope>
    <source>
        <tissue evidence="2">Shoot tissue taken approximately 20 cm above the soil surface</tissue>
    </source>
</reference>
<organism evidence="2">
    <name type="scientific">Arundo donax</name>
    <name type="common">Giant reed</name>
    <name type="synonym">Donax arundinaceus</name>
    <dbReference type="NCBI Taxonomy" id="35708"/>
    <lineage>
        <taxon>Eukaryota</taxon>
        <taxon>Viridiplantae</taxon>
        <taxon>Streptophyta</taxon>
        <taxon>Embryophyta</taxon>
        <taxon>Tracheophyta</taxon>
        <taxon>Spermatophyta</taxon>
        <taxon>Magnoliopsida</taxon>
        <taxon>Liliopsida</taxon>
        <taxon>Poales</taxon>
        <taxon>Poaceae</taxon>
        <taxon>PACMAD clade</taxon>
        <taxon>Arundinoideae</taxon>
        <taxon>Arundineae</taxon>
        <taxon>Arundo</taxon>
    </lineage>
</organism>
<feature type="region of interest" description="Disordered" evidence="1">
    <location>
        <begin position="1"/>
        <end position="53"/>
    </location>
</feature>
<dbReference type="AlphaFoldDB" id="A0A0A9ATZ2"/>
<name>A0A0A9ATZ2_ARUDO</name>